<name>A0A6M3JJW7_9ZZZZ</name>
<reference evidence="1" key="1">
    <citation type="submission" date="2020-03" db="EMBL/GenBank/DDBJ databases">
        <title>The deep terrestrial virosphere.</title>
        <authorList>
            <person name="Holmfeldt K."/>
            <person name="Nilsson E."/>
            <person name="Simone D."/>
            <person name="Lopez-Fernandez M."/>
            <person name="Wu X."/>
            <person name="de Brujin I."/>
            <person name="Lundin D."/>
            <person name="Andersson A."/>
            <person name="Bertilsson S."/>
            <person name="Dopson M."/>
        </authorList>
    </citation>
    <scope>NUCLEOTIDE SEQUENCE</scope>
    <source>
        <strain evidence="1">MM415A03884</strain>
    </source>
</reference>
<evidence type="ECO:0000313" key="1">
    <source>
        <dbReference type="EMBL" id="QJA70233.1"/>
    </source>
</evidence>
<protein>
    <submittedName>
        <fullName evidence="1">Uncharacterized protein</fullName>
    </submittedName>
</protein>
<proteinExistence type="predicted"/>
<sequence length="107" mass="12389">MNDRAEQRNLFLYALAASMALWLGQEIEMIIGQAFYAVVWDGRGFYRRDPEGRRLFVFRAVSPYPDDNGEERYGVASTEDECVFGDGAPWTTRRREHAFRFANGVWA</sequence>
<organism evidence="1">
    <name type="scientific">viral metagenome</name>
    <dbReference type="NCBI Taxonomy" id="1070528"/>
    <lineage>
        <taxon>unclassified sequences</taxon>
        <taxon>metagenomes</taxon>
        <taxon>organismal metagenomes</taxon>
    </lineage>
</organism>
<gene>
    <name evidence="1" type="ORF">MM415A03884_0006</name>
</gene>
<dbReference type="AlphaFoldDB" id="A0A6M3JJW7"/>
<accession>A0A6M3JJW7</accession>
<dbReference type="EMBL" id="MT141775">
    <property type="protein sequence ID" value="QJA70233.1"/>
    <property type="molecule type" value="Genomic_DNA"/>
</dbReference>